<evidence type="ECO:0000256" key="3">
    <source>
        <dbReference type="ARBA" id="ARBA00022679"/>
    </source>
</evidence>
<dbReference type="InterPro" id="IPR016181">
    <property type="entry name" value="Acyl_CoA_acyltransferase"/>
</dbReference>
<reference evidence="6 7" key="1">
    <citation type="journal article" date="2013" name="Int. J. Syst. Evol. Microbiol.">
        <title>Tumebacillus flagellatus sp. nov., an alpha-amylase/pullulanase-producing bacterium isolated from cassava wastewater.</title>
        <authorList>
            <person name="Wang Q."/>
            <person name="Xie N."/>
            <person name="Qin Y."/>
            <person name="Shen N."/>
            <person name="Zhu J."/>
            <person name="Mi H."/>
            <person name="Huang R."/>
        </authorList>
    </citation>
    <scope>NUCLEOTIDE SEQUENCE [LARGE SCALE GENOMIC DNA]</scope>
    <source>
        <strain evidence="6 7">GST4</strain>
    </source>
</reference>
<dbReference type="PANTHER" id="PTHR43420">
    <property type="entry name" value="ACETYLTRANSFERASE"/>
    <property type="match status" value="1"/>
</dbReference>
<dbReference type="Proteomes" id="UP000027931">
    <property type="component" value="Unassembled WGS sequence"/>
</dbReference>
<dbReference type="SUPFAM" id="SSF55729">
    <property type="entry name" value="Acyl-CoA N-acyltransferases (Nat)"/>
    <property type="match status" value="1"/>
</dbReference>
<keyword evidence="3 6" id="KW-0808">Transferase</keyword>
<dbReference type="InterPro" id="IPR000182">
    <property type="entry name" value="GNAT_dom"/>
</dbReference>
<dbReference type="STRING" id="1157490.EL26_16850"/>
<dbReference type="NCBIfam" id="TIGR01575">
    <property type="entry name" value="rimI"/>
    <property type="match status" value="1"/>
</dbReference>
<dbReference type="InterPro" id="IPR006464">
    <property type="entry name" value="AcTrfase_RimI/Ard1"/>
</dbReference>
<evidence type="ECO:0000256" key="4">
    <source>
        <dbReference type="ARBA" id="ARBA00023315"/>
    </source>
</evidence>
<dbReference type="GO" id="GO:0008080">
    <property type="term" value="F:N-acetyltransferase activity"/>
    <property type="evidence" value="ECO:0007669"/>
    <property type="project" value="InterPro"/>
</dbReference>
<dbReference type="Pfam" id="PF00583">
    <property type="entry name" value="Acetyltransf_1"/>
    <property type="match status" value="1"/>
</dbReference>
<gene>
    <name evidence="6" type="ORF">EL26_16850</name>
</gene>
<dbReference type="PROSITE" id="PS51186">
    <property type="entry name" value="GNAT"/>
    <property type="match status" value="1"/>
</dbReference>
<evidence type="ECO:0000313" key="7">
    <source>
        <dbReference type="Proteomes" id="UP000027931"/>
    </source>
</evidence>
<keyword evidence="4" id="KW-0012">Acyltransferase</keyword>
<evidence type="ECO:0000256" key="2">
    <source>
        <dbReference type="ARBA" id="ARBA00022490"/>
    </source>
</evidence>
<keyword evidence="7" id="KW-1185">Reference proteome</keyword>
<dbReference type="EMBL" id="JMIR01000026">
    <property type="protein sequence ID" value="KEO82205.1"/>
    <property type="molecule type" value="Genomic_DNA"/>
</dbReference>
<dbReference type="OrthoDB" id="9794566at2"/>
<proteinExistence type="inferred from homology"/>
<organism evidence="6 7">
    <name type="scientific">Tumebacillus flagellatus</name>
    <dbReference type="NCBI Taxonomy" id="1157490"/>
    <lineage>
        <taxon>Bacteria</taxon>
        <taxon>Bacillati</taxon>
        <taxon>Bacillota</taxon>
        <taxon>Bacilli</taxon>
        <taxon>Bacillales</taxon>
        <taxon>Alicyclobacillaceae</taxon>
        <taxon>Tumebacillus</taxon>
    </lineage>
</organism>
<dbReference type="eggNOG" id="COG0456">
    <property type="taxonomic scope" value="Bacteria"/>
</dbReference>
<dbReference type="RefSeq" id="WP_052036471.1">
    <property type="nucleotide sequence ID" value="NZ_JMIR01000026.1"/>
</dbReference>
<keyword evidence="2" id="KW-0963">Cytoplasm</keyword>
<dbReference type="CDD" id="cd04301">
    <property type="entry name" value="NAT_SF"/>
    <property type="match status" value="1"/>
</dbReference>
<comment type="similarity">
    <text evidence="1">Belongs to the acetyltransferase family. RimI subfamily.</text>
</comment>
<dbReference type="AlphaFoldDB" id="A0A074LNY7"/>
<evidence type="ECO:0000256" key="1">
    <source>
        <dbReference type="ARBA" id="ARBA00005395"/>
    </source>
</evidence>
<dbReference type="Gene3D" id="3.40.630.30">
    <property type="match status" value="1"/>
</dbReference>
<name>A0A074LNY7_9BACL</name>
<dbReference type="PANTHER" id="PTHR43420:SF44">
    <property type="entry name" value="ACETYLTRANSFERASE YPEA"/>
    <property type="match status" value="1"/>
</dbReference>
<dbReference type="InterPro" id="IPR050680">
    <property type="entry name" value="YpeA/RimI_acetyltransf"/>
</dbReference>
<evidence type="ECO:0000313" key="6">
    <source>
        <dbReference type="EMBL" id="KEO82205.1"/>
    </source>
</evidence>
<evidence type="ECO:0000259" key="5">
    <source>
        <dbReference type="PROSITE" id="PS51186"/>
    </source>
</evidence>
<comment type="caution">
    <text evidence="6">The sequence shown here is derived from an EMBL/GenBank/DDBJ whole genome shotgun (WGS) entry which is preliminary data.</text>
</comment>
<feature type="domain" description="N-acetyltransferase" evidence="5">
    <location>
        <begin position="5"/>
        <end position="150"/>
    </location>
</feature>
<accession>A0A074LNY7</accession>
<protein>
    <submittedName>
        <fullName evidence="6">Alanine acetyltransferase</fullName>
    </submittedName>
</protein>
<sequence>MTGTLEFRRMTLEDIPSILEIEHKSFTLPWSEEAFRLELTQNHFAKYVVAVVDDLVVGYGGTWVIIDEAHVTNVAVHPDYRGHGIGELLMRQLMAVAISHGADRMTLEVRVSNLVAQNLYEKMGFLSHGIRKGYYTDNNEDAMIMWAELPRLALDPASDVEME</sequence>